<proteinExistence type="predicted"/>
<gene>
    <name evidence="1" type="ORF">GGX14DRAFT_446510</name>
</gene>
<organism evidence="1 2">
    <name type="scientific">Mycena pura</name>
    <dbReference type="NCBI Taxonomy" id="153505"/>
    <lineage>
        <taxon>Eukaryota</taxon>
        <taxon>Fungi</taxon>
        <taxon>Dikarya</taxon>
        <taxon>Basidiomycota</taxon>
        <taxon>Agaricomycotina</taxon>
        <taxon>Agaricomycetes</taxon>
        <taxon>Agaricomycetidae</taxon>
        <taxon>Agaricales</taxon>
        <taxon>Marasmiineae</taxon>
        <taxon>Mycenaceae</taxon>
        <taxon>Mycena</taxon>
    </lineage>
</organism>
<name>A0AAD6VHL8_9AGAR</name>
<dbReference type="AlphaFoldDB" id="A0AAD6VHL8"/>
<keyword evidence="2" id="KW-1185">Reference proteome</keyword>
<comment type="caution">
    <text evidence="1">The sequence shown here is derived from an EMBL/GenBank/DDBJ whole genome shotgun (WGS) entry which is preliminary data.</text>
</comment>
<dbReference type="EMBL" id="JARJCW010000022">
    <property type="protein sequence ID" value="KAJ7213182.1"/>
    <property type="molecule type" value="Genomic_DNA"/>
</dbReference>
<accession>A0AAD6VHL8</accession>
<protein>
    <submittedName>
        <fullName evidence="1">Uncharacterized protein</fullName>
    </submittedName>
</protein>
<evidence type="ECO:0000313" key="1">
    <source>
        <dbReference type="EMBL" id="KAJ7213182.1"/>
    </source>
</evidence>
<dbReference type="Proteomes" id="UP001219525">
    <property type="component" value="Unassembled WGS sequence"/>
</dbReference>
<reference evidence="1" key="1">
    <citation type="submission" date="2023-03" db="EMBL/GenBank/DDBJ databases">
        <title>Massive genome expansion in bonnet fungi (Mycena s.s.) driven by repeated elements and novel gene families across ecological guilds.</title>
        <authorList>
            <consortium name="Lawrence Berkeley National Laboratory"/>
            <person name="Harder C.B."/>
            <person name="Miyauchi S."/>
            <person name="Viragh M."/>
            <person name="Kuo A."/>
            <person name="Thoen E."/>
            <person name="Andreopoulos B."/>
            <person name="Lu D."/>
            <person name="Skrede I."/>
            <person name="Drula E."/>
            <person name="Henrissat B."/>
            <person name="Morin E."/>
            <person name="Kohler A."/>
            <person name="Barry K."/>
            <person name="LaButti K."/>
            <person name="Morin E."/>
            <person name="Salamov A."/>
            <person name="Lipzen A."/>
            <person name="Mereny Z."/>
            <person name="Hegedus B."/>
            <person name="Baldrian P."/>
            <person name="Stursova M."/>
            <person name="Weitz H."/>
            <person name="Taylor A."/>
            <person name="Grigoriev I.V."/>
            <person name="Nagy L.G."/>
            <person name="Martin F."/>
            <person name="Kauserud H."/>
        </authorList>
    </citation>
    <scope>NUCLEOTIDE SEQUENCE</scope>
    <source>
        <strain evidence="1">9144</strain>
    </source>
</reference>
<evidence type="ECO:0000313" key="2">
    <source>
        <dbReference type="Proteomes" id="UP001219525"/>
    </source>
</evidence>
<sequence>MADQATPVANVPEEILSEILTPLLKHPDAVFSDRSQKALLEPGYSSATYLLVCKAWFRVATPLLYNVVILRTSAQAEAIQTVLKAHPEIGNFIKKLRVEGGFGDAMHTILKSALNITDLFLTLSIWGSGNVRGLCSGLPLINPRRVIIDDDERRPKNNKLITQLFATLIELIPKWDRLQTFDSPYTSGEHHPTSTARAEALASALRESRTIQRLIVGIGVGDGFPDYLYQVVNMPSLKHLHFEQRQSLALDTRLRTAVEADPRLKAIVTFSTPASDKSSSGSFLSSPSLAPVQSKKYFAGNFKEFKRLSETEEGTAEKLEVFLPVINRKKPVNPVNPMLLAPFTSLTHFTWRALDPRLLFTPIPAGFSPFPNLEILSIGGASPTVLDFGSQLPLTSLRKVHLREIADIPASIAFLQSHGAKLVELTAPLDILAKIDVFNLSPNLNLLVIVPPSDQVCPWIDNPRSTPRKLEPAIQRAFERFEPQSFPLLKEMKMGCIQWPTSQHGKNKWIILSEVLRPKGIKLTDVHGIGGTGKRNL</sequence>